<evidence type="ECO:0000313" key="3">
    <source>
        <dbReference type="EMBL" id="RNI07697.1"/>
    </source>
</evidence>
<organism evidence="4 5">
    <name type="scientific">Methanohalophilus halophilus</name>
    <dbReference type="NCBI Taxonomy" id="2177"/>
    <lineage>
        <taxon>Archaea</taxon>
        <taxon>Methanobacteriati</taxon>
        <taxon>Methanobacteriota</taxon>
        <taxon>Stenosarchaea group</taxon>
        <taxon>Methanomicrobia</taxon>
        <taxon>Methanosarcinales</taxon>
        <taxon>Methanosarcinaceae</taxon>
        <taxon>Methanohalophilus</taxon>
    </lineage>
</organism>
<dbReference type="EMBL" id="FNMU01000007">
    <property type="protein sequence ID" value="SDW96460.1"/>
    <property type="molecule type" value="Genomic_DNA"/>
</dbReference>
<dbReference type="InterPro" id="IPR006016">
    <property type="entry name" value="UspA"/>
</dbReference>
<dbReference type="InterPro" id="IPR014729">
    <property type="entry name" value="Rossmann-like_a/b/a_fold"/>
</dbReference>
<dbReference type="CDD" id="cd00293">
    <property type="entry name" value="USP-like"/>
    <property type="match status" value="1"/>
</dbReference>
<reference evidence="4 5" key="1">
    <citation type="submission" date="2016-10" db="EMBL/GenBank/DDBJ databases">
        <authorList>
            <person name="de Groot N.N."/>
        </authorList>
    </citation>
    <scope>NUCLEOTIDE SEQUENCE [LARGE SCALE GENOMIC DNA]</scope>
    <source>
        <strain evidence="4 5">Z-7982</strain>
    </source>
</reference>
<evidence type="ECO:0000313" key="6">
    <source>
        <dbReference type="Proteomes" id="UP000267921"/>
    </source>
</evidence>
<proteinExistence type="inferred from homology"/>
<evidence type="ECO:0000256" key="1">
    <source>
        <dbReference type="ARBA" id="ARBA00008791"/>
    </source>
</evidence>
<dbReference type="Pfam" id="PF00582">
    <property type="entry name" value="Usp"/>
    <property type="match status" value="1"/>
</dbReference>
<evidence type="ECO:0000313" key="5">
    <source>
        <dbReference type="Proteomes" id="UP000198669"/>
    </source>
</evidence>
<protein>
    <submittedName>
        <fullName evidence="3 4">Universal stress protein</fullName>
    </submittedName>
</protein>
<evidence type="ECO:0000313" key="4">
    <source>
        <dbReference type="EMBL" id="SDW96460.1"/>
    </source>
</evidence>
<evidence type="ECO:0000259" key="2">
    <source>
        <dbReference type="Pfam" id="PF00582"/>
    </source>
</evidence>
<name>A0A1H2XUI3_9EURY</name>
<dbReference type="SUPFAM" id="SSF52402">
    <property type="entry name" value="Adenine nucleotide alpha hydrolases-like"/>
    <property type="match status" value="1"/>
</dbReference>
<feature type="domain" description="UspA" evidence="2">
    <location>
        <begin position="13"/>
        <end position="139"/>
    </location>
</feature>
<gene>
    <name evidence="3" type="ORF">EFE40_09110</name>
    <name evidence="4" type="ORF">SAMN04515625_1958</name>
</gene>
<dbReference type="AlphaFoldDB" id="A0A1H2XUI3"/>
<reference evidence="3 6" key="2">
    <citation type="submission" date="2018-10" db="EMBL/GenBank/DDBJ databases">
        <title>Cultivation of a novel Methanohalophilus strain from Kebrit Deep of the Red Sea and a genomic comparison of members of the genus Methanohalophilus.</title>
        <authorList>
            <person name="Guan Y."/>
            <person name="Ngugi D.K."/>
            <person name="Stingl U."/>
        </authorList>
    </citation>
    <scope>NUCLEOTIDE SEQUENCE [LARGE SCALE GENOMIC DNA]</scope>
    <source>
        <strain evidence="3 6">DSM 3094</strain>
    </source>
</reference>
<dbReference type="PANTHER" id="PTHR46268:SF6">
    <property type="entry name" value="UNIVERSAL STRESS PROTEIN UP12"/>
    <property type="match status" value="1"/>
</dbReference>
<accession>A0A1H2XUI3</accession>
<comment type="similarity">
    <text evidence="1">Belongs to the universal stress protein A family.</text>
</comment>
<dbReference type="EMBL" id="RJJG01000007">
    <property type="protein sequence ID" value="RNI07697.1"/>
    <property type="molecule type" value="Genomic_DNA"/>
</dbReference>
<dbReference type="Gene3D" id="3.40.50.620">
    <property type="entry name" value="HUPs"/>
    <property type="match status" value="1"/>
</dbReference>
<sequence>MRWMMVKMKDITYGNILVPIDETKISKKVIDNALHIASMENGRIIVIYVEEPNYLKSLPDEFHEKLADLVIKNIEANLEYAAKQSEIHGIEFHTRVVRGRNPGREIINIAKENKVDLTVMGTESLRSDPFGSLTRWLIAADIGPVLVITAGD</sequence>
<dbReference type="Proteomes" id="UP000198669">
    <property type="component" value="Unassembled WGS sequence"/>
</dbReference>
<dbReference type="PANTHER" id="PTHR46268">
    <property type="entry name" value="STRESS RESPONSE PROTEIN NHAX"/>
    <property type="match status" value="1"/>
</dbReference>
<dbReference type="Proteomes" id="UP000267921">
    <property type="component" value="Unassembled WGS sequence"/>
</dbReference>